<dbReference type="PANTHER" id="PTHR46423">
    <property type="entry name" value="RNA POLYMERASE II-ASSOCIATED PROTEIN 3"/>
    <property type="match status" value="1"/>
</dbReference>
<evidence type="ECO:0000256" key="1">
    <source>
        <dbReference type="ARBA" id="ARBA00022803"/>
    </source>
</evidence>
<dbReference type="GO" id="GO:0101031">
    <property type="term" value="C:protein folding chaperone complex"/>
    <property type="evidence" value="ECO:0007669"/>
    <property type="project" value="TreeGrafter"/>
</dbReference>
<dbReference type="Gene3D" id="1.25.40.10">
    <property type="entry name" value="Tetratricopeptide repeat domain"/>
    <property type="match status" value="1"/>
</dbReference>
<dbReference type="InterPro" id="IPR019734">
    <property type="entry name" value="TPR_rpt"/>
</dbReference>
<name>A0A1G7BIY4_9PROT</name>
<dbReference type="Proteomes" id="UP000183685">
    <property type="component" value="Unassembled WGS sequence"/>
</dbReference>
<dbReference type="InterPro" id="IPR011990">
    <property type="entry name" value="TPR-like_helical_dom_sf"/>
</dbReference>
<reference evidence="3 4" key="1">
    <citation type="submission" date="2016-10" db="EMBL/GenBank/DDBJ databases">
        <authorList>
            <person name="de Groot N.N."/>
        </authorList>
    </citation>
    <scope>NUCLEOTIDE SEQUENCE [LARGE SCALE GENOMIC DNA]</scope>
    <source>
        <strain evidence="3 4">CGMCC 1.9109</strain>
    </source>
</reference>
<dbReference type="OrthoDB" id="9814069at2"/>
<evidence type="ECO:0000256" key="2">
    <source>
        <dbReference type="SAM" id="SignalP"/>
    </source>
</evidence>
<dbReference type="SUPFAM" id="SSF48452">
    <property type="entry name" value="TPR-like"/>
    <property type="match status" value="1"/>
</dbReference>
<protein>
    <submittedName>
        <fullName evidence="3">Tetratricopeptide repeat-containing protein</fullName>
    </submittedName>
</protein>
<dbReference type="SMART" id="SM00028">
    <property type="entry name" value="TPR"/>
    <property type="match status" value="3"/>
</dbReference>
<feature type="signal peptide" evidence="2">
    <location>
        <begin position="1"/>
        <end position="32"/>
    </location>
</feature>
<keyword evidence="2" id="KW-0732">Signal</keyword>
<evidence type="ECO:0000313" key="3">
    <source>
        <dbReference type="EMBL" id="SDE26690.1"/>
    </source>
</evidence>
<dbReference type="RefSeq" id="WP_068307726.1">
    <property type="nucleotide sequence ID" value="NZ_FNAK01000005.1"/>
</dbReference>
<organism evidence="3 4">
    <name type="scientific">Kordiimonas lacus</name>
    <dbReference type="NCBI Taxonomy" id="637679"/>
    <lineage>
        <taxon>Bacteria</taxon>
        <taxon>Pseudomonadati</taxon>
        <taxon>Pseudomonadota</taxon>
        <taxon>Alphaproteobacteria</taxon>
        <taxon>Kordiimonadales</taxon>
        <taxon>Kordiimonadaceae</taxon>
        <taxon>Kordiimonas</taxon>
    </lineage>
</organism>
<dbReference type="EMBL" id="FNAK01000005">
    <property type="protein sequence ID" value="SDE26690.1"/>
    <property type="molecule type" value="Genomic_DNA"/>
</dbReference>
<feature type="chain" id="PRO_5010266986" evidence="2">
    <location>
        <begin position="33"/>
        <end position="156"/>
    </location>
</feature>
<dbReference type="STRING" id="637679.GCA_001550055_03692"/>
<evidence type="ECO:0000313" key="4">
    <source>
        <dbReference type="Proteomes" id="UP000183685"/>
    </source>
</evidence>
<keyword evidence="4" id="KW-1185">Reference proteome</keyword>
<gene>
    <name evidence="3" type="ORF">SAMN04488071_2527</name>
</gene>
<dbReference type="InterPro" id="IPR051966">
    <property type="entry name" value="RPAP3"/>
</dbReference>
<keyword evidence="1" id="KW-0802">TPR repeat</keyword>
<proteinExistence type="predicted"/>
<accession>A0A1G7BIY4</accession>
<dbReference type="Pfam" id="PF13181">
    <property type="entry name" value="TPR_8"/>
    <property type="match status" value="1"/>
</dbReference>
<dbReference type="AlphaFoldDB" id="A0A1G7BIY4"/>
<dbReference type="PANTHER" id="PTHR46423:SF1">
    <property type="entry name" value="RNA POLYMERASE II-ASSOCIATED PROTEIN 3"/>
    <property type="match status" value="1"/>
</dbReference>
<sequence>MSTSHEYKSRIQAFGLLAFLAVLFLLSEPSNAQTQVFYVHADRNIEKGQEAMNEGDYDRAVRYLRKAAQRDLASEHMAIVQNSLCASLFLKGSYEEATSACSSAIAEDARYWKAYVNRGHARKALGDASGALTDYCQAHALSPSHVTGPFRSQCEG</sequence>